<dbReference type="EMBL" id="CP052909">
    <property type="protein sequence ID" value="QNJ99017.1"/>
    <property type="molecule type" value="Genomic_DNA"/>
</dbReference>
<feature type="transmembrane region" description="Helical" evidence="1">
    <location>
        <begin position="211"/>
        <end position="231"/>
    </location>
</feature>
<sequence length="238" mass="28090">MLELVDFIKNAIPITLLELVTALSGSYYLWKVKPKRPNVYLVLFLWITFIVEVVGAYAPIAFFSEYKYFSFVEGSVFSDNYWLYNIFLILIFSFYVYYFRAFIINKIHRLILQVLALGFIFSSILYFIFTDVYFTAFSPYTMILGTILLFLSVVLFYFELLRSDIMLKLKFFLPLYISIGALIFYLCVTPIDLFSRYFSKENSIFVNLRVTILLGANIFMYLTFIIGFLVCSEKKMYN</sequence>
<feature type="transmembrane region" description="Helical" evidence="1">
    <location>
        <begin position="172"/>
        <end position="191"/>
    </location>
</feature>
<reference evidence="2 3" key="1">
    <citation type="submission" date="2020-04" db="EMBL/GenBank/DDBJ databases">
        <title>Genome sequence of Altibacter aquimarinus strain ALE3EI.</title>
        <authorList>
            <person name="Oh H.-M."/>
            <person name="Jang D."/>
        </authorList>
    </citation>
    <scope>NUCLEOTIDE SEQUENCE [LARGE SCALE GENOMIC DNA]</scope>
    <source>
        <strain evidence="2 3">ALE3EI</strain>
    </source>
</reference>
<dbReference type="AlphaFoldDB" id="A0A7G8PXF1"/>
<feature type="transmembrane region" description="Helical" evidence="1">
    <location>
        <begin position="81"/>
        <end position="98"/>
    </location>
</feature>
<organism evidence="2 3">
    <name type="scientific">Constantimarinum furrinae</name>
    <dbReference type="NCBI Taxonomy" id="2562285"/>
    <lineage>
        <taxon>Bacteria</taxon>
        <taxon>Pseudomonadati</taxon>
        <taxon>Bacteroidota</taxon>
        <taxon>Flavobacteriia</taxon>
        <taxon>Flavobacteriales</taxon>
        <taxon>Flavobacteriaceae</taxon>
        <taxon>Altibacter/Constantimarinum group</taxon>
        <taxon>Constantimarinum</taxon>
    </lineage>
</organism>
<protein>
    <submittedName>
        <fullName evidence="2">Uncharacterized protein</fullName>
    </submittedName>
</protein>
<evidence type="ECO:0000256" key="1">
    <source>
        <dbReference type="SAM" id="Phobius"/>
    </source>
</evidence>
<feature type="transmembrane region" description="Helical" evidence="1">
    <location>
        <begin position="110"/>
        <end position="129"/>
    </location>
</feature>
<evidence type="ECO:0000313" key="2">
    <source>
        <dbReference type="EMBL" id="QNJ99017.1"/>
    </source>
</evidence>
<dbReference type="Proteomes" id="UP000515514">
    <property type="component" value="Chromosome"/>
</dbReference>
<keyword evidence="1" id="KW-0812">Transmembrane</keyword>
<proteinExistence type="predicted"/>
<evidence type="ECO:0000313" key="3">
    <source>
        <dbReference type="Proteomes" id="UP000515514"/>
    </source>
</evidence>
<accession>A0A7G8PXF1</accession>
<feature type="transmembrane region" description="Helical" evidence="1">
    <location>
        <begin position="12"/>
        <end position="30"/>
    </location>
</feature>
<keyword evidence="1" id="KW-1133">Transmembrane helix</keyword>
<dbReference type="KEGG" id="alti:ALE3EI_2481"/>
<name>A0A7G8PXF1_9FLAO</name>
<feature type="transmembrane region" description="Helical" evidence="1">
    <location>
        <begin position="39"/>
        <end position="61"/>
    </location>
</feature>
<keyword evidence="3" id="KW-1185">Reference proteome</keyword>
<gene>
    <name evidence="2" type="ORF">ALE3EI_2481</name>
</gene>
<feature type="transmembrane region" description="Helical" evidence="1">
    <location>
        <begin position="141"/>
        <end position="160"/>
    </location>
</feature>
<keyword evidence="1" id="KW-0472">Membrane</keyword>